<evidence type="ECO:0000256" key="1">
    <source>
        <dbReference type="ARBA" id="ARBA00010201"/>
    </source>
</evidence>
<dbReference type="Proteomes" id="UP000199182">
    <property type="component" value="Unassembled WGS sequence"/>
</dbReference>
<accession>A0A1H0GT19</accession>
<gene>
    <name evidence="3" type="ORF">SAMN05192585_1554</name>
</gene>
<dbReference type="PANTHER" id="PTHR31423">
    <property type="entry name" value="YBAK DOMAIN-CONTAINING PROTEIN"/>
    <property type="match status" value="1"/>
</dbReference>
<dbReference type="EMBL" id="FNID01000055">
    <property type="protein sequence ID" value="SDO09999.1"/>
    <property type="molecule type" value="Genomic_DNA"/>
</dbReference>
<dbReference type="OrthoDB" id="9798587at2"/>
<dbReference type="PANTHER" id="PTHR31423:SF3">
    <property type="entry name" value="PROLYL-TRNA SYNTHETASE ASSOCIATED DOMAIN-CONTAINING PROTEIN 1-RELATED"/>
    <property type="match status" value="1"/>
</dbReference>
<evidence type="ECO:0000259" key="2">
    <source>
        <dbReference type="Pfam" id="PF04073"/>
    </source>
</evidence>
<keyword evidence="4" id="KW-1185">Reference proteome</keyword>
<dbReference type="Gene3D" id="3.90.960.10">
    <property type="entry name" value="YbaK/aminoacyl-tRNA synthetase-associated domain"/>
    <property type="match status" value="1"/>
</dbReference>
<dbReference type="GO" id="GO:0002161">
    <property type="term" value="F:aminoacyl-tRNA deacylase activity"/>
    <property type="evidence" value="ECO:0007669"/>
    <property type="project" value="InterPro"/>
</dbReference>
<keyword evidence="3" id="KW-0378">Hydrolase</keyword>
<dbReference type="InterPro" id="IPR007214">
    <property type="entry name" value="YbaK/aa-tRNA-synth-assoc-dom"/>
</dbReference>
<proteinExistence type="inferred from homology"/>
<dbReference type="SUPFAM" id="SSF55826">
    <property type="entry name" value="YbaK/ProRS associated domain"/>
    <property type="match status" value="1"/>
</dbReference>
<dbReference type="FunFam" id="3.90.960.10:FF:000005">
    <property type="entry name" value="Putative prolyl-tRNA synthetase"/>
    <property type="match status" value="1"/>
</dbReference>
<dbReference type="InterPro" id="IPR036754">
    <property type="entry name" value="YbaK/aa-tRNA-synt-asso_dom_sf"/>
</dbReference>
<dbReference type="Pfam" id="PF04073">
    <property type="entry name" value="tRNA_edit"/>
    <property type="match status" value="1"/>
</dbReference>
<dbReference type="CDD" id="cd04335">
    <property type="entry name" value="PrdX_deacylase"/>
    <property type="match status" value="1"/>
</dbReference>
<reference evidence="3 4" key="1">
    <citation type="submission" date="2016-10" db="EMBL/GenBank/DDBJ databases">
        <authorList>
            <person name="de Groot N.N."/>
        </authorList>
    </citation>
    <scope>NUCLEOTIDE SEQUENCE [LARGE SCALE GENOMIC DNA]</scope>
    <source>
        <strain evidence="3 4">CGMCC 1.5012</strain>
    </source>
</reference>
<feature type="domain" description="YbaK/aminoacyl-tRNA synthetase-associated" evidence="2">
    <location>
        <begin position="23"/>
        <end position="148"/>
    </location>
</feature>
<organism evidence="3 4">
    <name type="scientific">Acetanaerobacterium elongatum</name>
    <dbReference type="NCBI Taxonomy" id="258515"/>
    <lineage>
        <taxon>Bacteria</taxon>
        <taxon>Bacillati</taxon>
        <taxon>Bacillota</taxon>
        <taxon>Clostridia</taxon>
        <taxon>Eubacteriales</taxon>
        <taxon>Oscillospiraceae</taxon>
        <taxon>Acetanaerobacterium</taxon>
    </lineage>
</organism>
<dbReference type="AlphaFoldDB" id="A0A1H0GT19"/>
<dbReference type="RefSeq" id="WP_092643538.1">
    <property type="nucleotide sequence ID" value="NZ_FNID01000055.1"/>
</dbReference>
<comment type="similarity">
    <text evidence="1">Belongs to the PRORSD1 family.</text>
</comment>
<evidence type="ECO:0000313" key="3">
    <source>
        <dbReference type="EMBL" id="SDO09999.1"/>
    </source>
</evidence>
<evidence type="ECO:0000313" key="4">
    <source>
        <dbReference type="Proteomes" id="UP000199182"/>
    </source>
</evidence>
<dbReference type="InterPro" id="IPR040285">
    <property type="entry name" value="ProX/PRXD1"/>
</dbReference>
<name>A0A1H0GT19_9FIRM</name>
<protein>
    <submittedName>
        <fullName evidence="3">Ala-tRNA(Pro) hydrolase</fullName>
    </submittedName>
</protein>
<dbReference type="STRING" id="258515.SAMN05192585_1554"/>
<sequence>MDKQQVVFDTLKQLNIPYEAVNHPAVYTIDEMDALHLPHGESVVKNLFLRDFKGRRHFLVVLRQDKTADLKALRDKLGCTPLSFASQERLMQYLGLTKGSVTPFGVLNDTGHTVEVVFDSDLEGSACIGVHPNENTATVFLSYDNLVRVITCCGNPVRTVEL</sequence>